<keyword evidence="2" id="KW-1185">Reference proteome</keyword>
<sequence>MNANPVLLQKKYARVIEEFAKKACITLDAALDFFYHSEVYCLIREGVSDMHCMSDLYLAEELDMEYRDTFPEEKSFSIT</sequence>
<proteinExistence type="predicted"/>
<reference evidence="1 2" key="1">
    <citation type="submission" date="2019-12" db="EMBL/GenBank/DDBJ databases">
        <title>Sporaefaciens musculi gen. nov., sp. nov., a novel bacterium isolated from the caecum of an obese mouse.</title>
        <authorList>
            <person name="Rasmussen T.S."/>
            <person name="Streidl T."/>
            <person name="Hitch T.C.A."/>
            <person name="Wortmann E."/>
            <person name="Deptula P."/>
            <person name="Hansen M."/>
            <person name="Nielsen D.S."/>
            <person name="Clavel T."/>
            <person name="Vogensen F.K."/>
        </authorList>
    </citation>
    <scope>NUCLEOTIDE SEQUENCE [LARGE SCALE GENOMIC DNA]</scope>
    <source>
        <strain evidence="1 2">WCA-9-b2</strain>
    </source>
</reference>
<organism evidence="1 2">
    <name type="scientific">Sporofaciens musculi</name>
    <dbReference type="NCBI Taxonomy" id="2681861"/>
    <lineage>
        <taxon>Bacteria</taxon>
        <taxon>Bacillati</taxon>
        <taxon>Bacillota</taxon>
        <taxon>Clostridia</taxon>
        <taxon>Lachnospirales</taxon>
        <taxon>Lachnospiraceae</taxon>
        <taxon>Sporofaciens</taxon>
    </lineage>
</organism>
<evidence type="ECO:0000313" key="2">
    <source>
        <dbReference type="Proteomes" id="UP000460412"/>
    </source>
</evidence>
<dbReference type="RefSeq" id="WP_159750819.1">
    <property type="nucleotide sequence ID" value="NZ_WUQX01000001.1"/>
</dbReference>
<dbReference type="Proteomes" id="UP000460412">
    <property type="component" value="Unassembled WGS sequence"/>
</dbReference>
<evidence type="ECO:0000313" key="1">
    <source>
        <dbReference type="EMBL" id="MXP75577.1"/>
    </source>
</evidence>
<gene>
    <name evidence="1" type="ORF">GN277_09325</name>
</gene>
<comment type="caution">
    <text evidence="1">The sequence shown here is derived from an EMBL/GenBank/DDBJ whole genome shotgun (WGS) entry which is preliminary data.</text>
</comment>
<name>A0A7X3MFV1_9FIRM</name>
<dbReference type="EMBL" id="WUQX01000001">
    <property type="protein sequence ID" value="MXP75577.1"/>
    <property type="molecule type" value="Genomic_DNA"/>
</dbReference>
<protein>
    <submittedName>
        <fullName evidence="1">DUF3791 domain-containing protein</fullName>
    </submittedName>
</protein>
<dbReference type="AlphaFoldDB" id="A0A7X3MFV1"/>
<accession>A0A7X3MFV1</accession>